<evidence type="ECO:0000313" key="6">
    <source>
        <dbReference type="EMBL" id="MBD3364708.1"/>
    </source>
</evidence>
<dbReference type="SFLD" id="SFLDG01067">
    <property type="entry name" value="SPASM/twitch_domain_containing"/>
    <property type="match status" value="1"/>
</dbReference>
<dbReference type="InterPro" id="IPR013785">
    <property type="entry name" value="Aldolase_TIM"/>
</dbReference>
<dbReference type="GO" id="GO:0003824">
    <property type="term" value="F:catalytic activity"/>
    <property type="evidence" value="ECO:0007669"/>
    <property type="project" value="InterPro"/>
</dbReference>
<keyword evidence="1" id="KW-0949">S-adenosyl-L-methionine</keyword>
<dbReference type="PROSITE" id="PS51918">
    <property type="entry name" value="RADICAL_SAM"/>
    <property type="match status" value="1"/>
</dbReference>
<accession>A0A9D5QCI1</accession>
<dbReference type="InterPro" id="IPR006638">
    <property type="entry name" value="Elp3/MiaA/NifB-like_rSAM"/>
</dbReference>
<gene>
    <name evidence="6" type="ORF">GF359_05785</name>
</gene>
<dbReference type="Pfam" id="PF13186">
    <property type="entry name" value="SPASM"/>
    <property type="match status" value="1"/>
</dbReference>
<dbReference type="InterPro" id="IPR007197">
    <property type="entry name" value="rSAM"/>
</dbReference>
<dbReference type="CDD" id="cd21109">
    <property type="entry name" value="SPASM"/>
    <property type="match status" value="1"/>
</dbReference>
<dbReference type="InterPro" id="IPR050377">
    <property type="entry name" value="Radical_SAM_PqqE_MftC-like"/>
</dbReference>
<keyword evidence="4" id="KW-0411">Iron-sulfur</keyword>
<reference evidence="6" key="1">
    <citation type="submission" date="2019-11" db="EMBL/GenBank/DDBJ databases">
        <title>Microbial mats filling the niche in hypersaline microbial mats.</title>
        <authorList>
            <person name="Wong H.L."/>
            <person name="Macleod F.I."/>
            <person name="White R.A. III"/>
            <person name="Burns B.P."/>
        </authorList>
    </citation>
    <scope>NUCLEOTIDE SEQUENCE</scope>
    <source>
        <strain evidence="6">Bin_327</strain>
    </source>
</reference>
<feature type="domain" description="Radical SAM core" evidence="5">
    <location>
        <begin position="29"/>
        <end position="260"/>
    </location>
</feature>
<dbReference type="Proteomes" id="UP000630660">
    <property type="component" value="Unassembled WGS sequence"/>
</dbReference>
<comment type="caution">
    <text evidence="6">The sequence shown here is derived from an EMBL/GenBank/DDBJ whole genome shotgun (WGS) entry which is preliminary data.</text>
</comment>
<evidence type="ECO:0000256" key="3">
    <source>
        <dbReference type="ARBA" id="ARBA00023004"/>
    </source>
</evidence>
<dbReference type="CDD" id="cd01335">
    <property type="entry name" value="Radical_SAM"/>
    <property type="match status" value="1"/>
</dbReference>
<evidence type="ECO:0000256" key="4">
    <source>
        <dbReference type="ARBA" id="ARBA00023014"/>
    </source>
</evidence>
<keyword evidence="2" id="KW-0479">Metal-binding</keyword>
<evidence type="ECO:0000256" key="2">
    <source>
        <dbReference type="ARBA" id="ARBA00022723"/>
    </source>
</evidence>
<sequence>MGERFLQKVYYRLIRSRRVRIFFISSARLFGFRHLMIRFDINNTCNLRCKMCATANRVRNQPGYVPAFMKIEDFKHIARQVFPKTYLLYLSCQHEPLMTRNFGEFLETTSQYKIPFTSFATNGMLLNQDIVDASIKCKLSQIVISMDGASPDTLEEIRSGTKFAKIVENLQLIKDRKDSLESRLPEVRSNYVICKINWHEVSAYIDLANKYGVDSLQFRPLTPHTSVAWAQKMVLNANEEDKVKLLLKEAREKGARYGIKFIESSEFTYQKLKERKGSMVDECVYPWFYRYIMHTGDMKVCPWRESIGNLLESSYKEIMKSDLFNSRKKDVAKRAEACLKECAGTMKDDV</sequence>
<organism evidence="6 7">
    <name type="scientific">candidate division WOR-3 bacterium</name>
    <dbReference type="NCBI Taxonomy" id="2052148"/>
    <lineage>
        <taxon>Bacteria</taxon>
        <taxon>Bacteria division WOR-3</taxon>
    </lineage>
</organism>
<evidence type="ECO:0000259" key="5">
    <source>
        <dbReference type="PROSITE" id="PS51918"/>
    </source>
</evidence>
<keyword evidence="3" id="KW-0408">Iron</keyword>
<dbReference type="PANTHER" id="PTHR11228">
    <property type="entry name" value="RADICAL SAM DOMAIN PROTEIN"/>
    <property type="match status" value="1"/>
</dbReference>
<protein>
    <submittedName>
        <fullName evidence="6">Radical SAM protein</fullName>
    </submittedName>
</protein>
<dbReference type="PANTHER" id="PTHR11228:SF7">
    <property type="entry name" value="PQQA PEPTIDE CYCLASE"/>
    <property type="match status" value="1"/>
</dbReference>
<dbReference type="Pfam" id="PF04055">
    <property type="entry name" value="Radical_SAM"/>
    <property type="match status" value="1"/>
</dbReference>
<evidence type="ECO:0000256" key="1">
    <source>
        <dbReference type="ARBA" id="ARBA00022691"/>
    </source>
</evidence>
<dbReference type="SFLD" id="SFLDS00029">
    <property type="entry name" value="Radical_SAM"/>
    <property type="match status" value="1"/>
</dbReference>
<dbReference type="Gene3D" id="3.20.20.70">
    <property type="entry name" value="Aldolase class I"/>
    <property type="match status" value="1"/>
</dbReference>
<dbReference type="GO" id="GO:0051536">
    <property type="term" value="F:iron-sulfur cluster binding"/>
    <property type="evidence" value="ECO:0007669"/>
    <property type="project" value="UniProtKB-KW"/>
</dbReference>
<dbReference type="EMBL" id="WJKJ01000186">
    <property type="protein sequence ID" value="MBD3364708.1"/>
    <property type="molecule type" value="Genomic_DNA"/>
</dbReference>
<dbReference type="InterPro" id="IPR023885">
    <property type="entry name" value="4Fe4S-binding_SPASM_dom"/>
</dbReference>
<dbReference type="AlphaFoldDB" id="A0A9D5QCI1"/>
<dbReference type="SUPFAM" id="SSF102114">
    <property type="entry name" value="Radical SAM enzymes"/>
    <property type="match status" value="1"/>
</dbReference>
<name>A0A9D5QCI1_UNCW3</name>
<dbReference type="InterPro" id="IPR058240">
    <property type="entry name" value="rSAM_sf"/>
</dbReference>
<dbReference type="GO" id="GO:0046872">
    <property type="term" value="F:metal ion binding"/>
    <property type="evidence" value="ECO:0007669"/>
    <property type="project" value="UniProtKB-KW"/>
</dbReference>
<dbReference type="SMART" id="SM00729">
    <property type="entry name" value="Elp3"/>
    <property type="match status" value="1"/>
</dbReference>
<proteinExistence type="predicted"/>
<evidence type="ECO:0000313" key="7">
    <source>
        <dbReference type="Proteomes" id="UP000630660"/>
    </source>
</evidence>